<name>A0A915LBM0_ROMCU</name>
<accession>A0A915LBM0</accession>
<organism evidence="1 2">
    <name type="scientific">Romanomermis culicivorax</name>
    <name type="common">Nematode worm</name>
    <dbReference type="NCBI Taxonomy" id="13658"/>
    <lineage>
        <taxon>Eukaryota</taxon>
        <taxon>Metazoa</taxon>
        <taxon>Ecdysozoa</taxon>
        <taxon>Nematoda</taxon>
        <taxon>Enoplea</taxon>
        <taxon>Dorylaimia</taxon>
        <taxon>Mermithida</taxon>
        <taxon>Mermithoidea</taxon>
        <taxon>Mermithidae</taxon>
        <taxon>Romanomermis</taxon>
    </lineage>
</organism>
<protein>
    <submittedName>
        <fullName evidence="2">Uncharacterized protein</fullName>
    </submittedName>
</protein>
<sequence>CSIVNCTCSVTQWKQWSSCNEFICTDKPQNRVRSREIVEFCRQDHLHEMLSESKPCPLPSGCDQLEKFHESNVGLVMNV</sequence>
<dbReference type="AlphaFoldDB" id="A0A915LBM0"/>
<dbReference type="WBParaSite" id="nRc.2.0.1.t47748-RA">
    <property type="protein sequence ID" value="nRc.2.0.1.t47748-RA"/>
    <property type="gene ID" value="nRc.2.0.1.g47748"/>
</dbReference>
<dbReference type="Proteomes" id="UP000887565">
    <property type="component" value="Unplaced"/>
</dbReference>
<proteinExistence type="predicted"/>
<keyword evidence="1" id="KW-1185">Reference proteome</keyword>
<evidence type="ECO:0000313" key="2">
    <source>
        <dbReference type="WBParaSite" id="nRc.2.0.1.t47748-RA"/>
    </source>
</evidence>
<reference evidence="2" key="1">
    <citation type="submission" date="2022-11" db="UniProtKB">
        <authorList>
            <consortium name="WormBaseParasite"/>
        </authorList>
    </citation>
    <scope>IDENTIFICATION</scope>
</reference>
<evidence type="ECO:0000313" key="1">
    <source>
        <dbReference type="Proteomes" id="UP000887565"/>
    </source>
</evidence>